<dbReference type="AlphaFoldDB" id="A0A1I1CY57"/>
<keyword evidence="4" id="KW-1185">Reference proteome</keyword>
<evidence type="ECO:0000256" key="1">
    <source>
        <dbReference type="ARBA" id="ARBA00007637"/>
    </source>
</evidence>
<comment type="similarity">
    <text evidence="1">Belongs to the NAD(P)-dependent epimerase/dehydratase family.</text>
</comment>
<reference evidence="4" key="1">
    <citation type="submission" date="2016-10" db="EMBL/GenBank/DDBJ databases">
        <authorList>
            <person name="Varghese N."/>
            <person name="Submissions S."/>
        </authorList>
    </citation>
    <scope>NUCLEOTIDE SEQUENCE [LARGE SCALE GENOMIC DNA]</scope>
    <source>
        <strain evidence="4">ATCC 43811</strain>
    </source>
</reference>
<dbReference type="EMBL" id="FOKY01000001">
    <property type="protein sequence ID" value="SFB67454.1"/>
    <property type="molecule type" value="Genomic_DNA"/>
</dbReference>
<dbReference type="STRING" id="34097.SAMN02745150_00065"/>
<protein>
    <submittedName>
        <fullName evidence="3">NAD dependent epimerase/dehydratase family protein</fullName>
    </submittedName>
</protein>
<accession>A0A1I1CY57</accession>
<evidence type="ECO:0000259" key="2">
    <source>
        <dbReference type="Pfam" id="PF01370"/>
    </source>
</evidence>
<sequence length="277" mass="31716">MRIVISGATGFLGSFLRKKFAQNHQVISIVRNTDHCPQPCILADRLQSMLLFKPDIVIHTAASYGRQQESKKEIYNTNILFSQSLLEYAVESGVRLFINIGTYLSPEINYYAYTKHQFSALGMDIAKNTDTCFLDLHCNHFYGYGAGPANFLYYVASNCRQNNDIELTSGTQKRDFIYIEDFFCILDLIINNQACYQESLVVPVGSGESPVVRSVVEYIHYLLQAENKLLFGALPLRDHETDSCVNIEFLQKIGFQLRYSWKLGIYDWFAKEGWIMS</sequence>
<name>A0A1I1CY57_BREAD</name>
<dbReference type="OrthoDB" id="9801785at2"/>
<dbReference type="SUPFAM" id="SSF51735">
    <property type="entry name" value="NAD(P)-binding Rossmann-fold domains"/>
    <property type="match status" value="1"/>
</dbReference>
<dbReference type="InterPro" id="IPR001509">
    <property type="entry name" value="Epimerase_deHydtase"/>
</dbReference>
<dbReference type="InterPro" id="IPR036291">
    <property type="entry name" value="NAD(P)-bd_dom_sf"/>
</dbReference>
<dbReference type="PANTHER" id="PTHR43000">
    <property type="entry name" value="DTDP-D-GLUCOSE 4,6-DEHYDRATASE-RELATED"/>
    <property type="match status" value="1"/>
</dbReference>
<dbReference type="CDD" id="cd08946">
    <property type="entry name" value="SDR_e"/>
    <property type="match status" value="1"/>
</dbReference>
<dbReference type="Gene3D" id="3.40.50.720">
    <property type="entry name" value="NAD(P)-binding Rossmann-like Domain"/>
    <property type="match status" value="1"/>
</dbReference>
<dbReference type="Pfam" id="PF01370">
    <property type="entry name" value="Epimerase"/>
    <property type="match status" value="1"/>
</dbReference>
<dbReference type="RefSeq" id="WP_159428099.1">
    <property type="nucleotide sequence ID" value="NZ_FOKY01000001.1"/>
</dbReference>
<evidence type="ECO:0000313" key="3">
    <source>
        <dbReference type="EMBL" id="SFB67454.1"/>
    </source>
</evidence>
<dbReference type="Proteomes" id="UP000240042">
    <property type="component" value="Unassembled WGS sequence"/>
</dbReference>
<organism evidence="3 4">
    <name type="scientific">Brevinema andersonii</name>
    <dbReference type="NCBI Taxonomy" id="34097"/>
    <lineage>
        <taxon>Bacteria</taxon>
        <taxon>Pseudomonadati</taxon>
        <taxon>Spirochaetota</taxon>
        <taxon>Spirochaetia</taxon>
        <taxon>Brevinematales</taxon>
        <taxon>Brevinemataceae</taxon>
        <taxon>Brevinema</taxon>
    </lineage>
</organism>
<gene>
    <name evidence="3" type="ORF">SAMN02745150_00065</name>
</gene>
<feature type="domain" description="NAD-dependent epimerase/dehydratase" evidence="2">
    <location>
        <begin position="3"/>
        <end position="192"/>
    </location>
</feature>
<evidence type="ECO:0000313" key="4">
    <source>
        <dbReference type="Proteomes" id="UP000240042"/>
    </source>
</evidence>
<proteinExistence type="inferred from homology"/>